<comment type="subcellular location">
    <subcellularLocation>
        <location evidence="7">Cytoplasm</location>
    </subcellularLocation>
</comment>
<reference evidence="8" key="1">
    <citation type="submission" date="2020-08" db="EMBL/GenBank/DDBJ databases">
        <title>Genome public.</title>
        <authorList>
            <person name="Liu C."/>
            <person name="Sun Q."/>
        </authorList>
    </citation>
    <scope>NUCLEOTIDE SEQUENCE</scope>
    <source>
        <strain evidence="8">NSJ-32</strain>
    </source>
</reference>
<dbReference type="NCBIfam" id="NF000985">
    <property type="entry name" value="PRK00103.1-3"/>
    <property type="match status" value="1"/>
</dbReference>
<evidence type="ECO:0000256" key="3">
    <source>
        <dbReference type="ARBA" id="ARBA00022603"/>
    </source>
</evidence>
<dbReference type="SUPFAM" id="SSF75217">
    <property type="entry name" value="alpha/beta knot"/>
    <property type="match status" value="1"/>
</dbReference>
<dbReference type="RefSeq" id="WP_177719650.1">
    <property type="nucleotide sequence ID" value="NZ_JACRSQ010000002.1"/>
</dbReference>
<evidence type="ECO:0000256" key="6">
    <source>
        <dbReference type="ARBA" id="ARBA00038303"/>
    </source>
</evidence>
<dbReference type="GO" id="GO:0070038">
    <property type="term" value="F:rRNA (pseudouridine-N3-)-methyltransferase activity"/>
    <property type="evidence" value="ECO:0007669"/>
    <property type="project" value="UniProtKB-UniRule"/>
</dbReference>
<dbReference type="PANTHER" id="PTHR33603:SF1">
    <property type="entry name" value="RIBOSOMAL RNA LARGE SUBUNIT METHYLTRANSFERASE H"/>
    <property type="match status" value="1"/>
</dbReference>
<organism evidence="8 9">
    <name type="scientific">Bianquea renquensis</name>
    <dbReference type="NCBI Taxonomy" id="2763661"/>
    <lineage>
        <taxon>Bacteria</taxon>
        <taxon>Bacillati</taxon>
        <taxon>Bacillota</taxon>
        <taxon>Clostridia</taxon>
        <taxon>Eubacteriales</taxon>
        <taxon>Bianqueaceae</taxon>
        <taxon>Bianquea</taxon>
    </lineage>
</organism>
<evidence type="ECO:0000256" key="2">
    <source>
        <dbReference type="ARBA" id="ARBA00022552"/>
    </source>
</evidence>
<sequence length="159" mass="18425">MKITILAVGKLKERFYKDAVAEYVKRLSAYCILDIVEVADERTKENLSEAEREIILDREADRILERIPEKSYVVALCIAARQRSSEEMAEWLADRMNGGNSHLTFLIGGSVGLSARVIQRAQERLSFSPLTFPHQLMRVILAEQLYRWFRILRGEPYHK</sequence>
<keyword evidence="5 7" id="KW-0949">S-adenosyl-L-methionine</keyword>
<dbReference type="AlphaFoldDB" id="A0A926I0K7"/>
<dbReference type="Proteomes" id="UP000657006">
    <property type="component" value="Unassembled WGS sequence"/>
</dbReference>
<evidence type="ECO:0000313" key="9">
    <source>
        <dbReference type="Proteomes" id="UP000657006"/>
    </source>
</evidence>
<comment type="subunit">
    <text evidence="7">Homodimer.</text>
</comment>
<keyword evidence="3 7" id="KW-0489">Methyltransferase</keyword>
<evidence type="ECO:0000256" key="5">
    <source>
        <dbReference type="ARBA" id="ARBA00022691"/>
    </source>
</evidence>
<keyword evidence="2 7" id="KW-0698">rRNA processing</keyword>
<dbReference type="InterPro" id="IPR029026">
    <property type="entry name" value="tRNA_m1G_MTases_N"/>
</dbReference>
<feature type="binding site" evidence="7">
    <location>
        <begin position="127"/>
        <end position="132"/>
    </location>
    <ligand>
        <name>S-adenosyl-L-methionine</name>
        <dbReference type="ChEBI" id="CHEBI:59789"/>
    </ligand>
</feature>
<dbReference type="CDD" id="cd18081">
    <property type="entry name" value="RlmH-like"/>
    <property type="match status" value="1"/>
</dbReference>
<protein>
    <recommendedName>
        <fullName evidence="7">Ribosomal RNA large subunit methyltransferase H</fullName>
        <ecNumber evidence="7">2.1.1.177</ecNumber>
    </recommendedName>
    <alternativeName>
        <fullName evidence="7">23S rRNA (pseudouridine1915-N3)-methyltransferase</fullName>
    </alternativeName>
    <alternativeName>
        <fullName evidence="7">23S rRNA m3Psi1915 methyltransferase</fullName>
    </alternativeName>
    <alternativeName>
        <fullName evidence="7">rRNA (pseudouridine-N3-)-methyltransferase RlmH</fullName>
    </alternativeName>
</protein>
<dbReference type="PIRSF" id="PIRSF004505">
    <property type="entry name" value="MT_bac"/>
    <property type="match status" value="1"/>
</dbReference>
<keyword evidence="4 7" id="KW-0808">Transferase</keyword>
<evidence type="ECO:0000256" key="1">
    <source>
        <dbReference type="ARBA" id="ARBA00022490"/>
    </source>
</evidence>
<proteinExistence type="inferred from homology"/>
<accession>A0A926I0K7</accession>
<dbReference type="InterPro" id="IPR003742">
    <property type="entry name" value="RlmH-like"/>
</dbReference>
<evidence type="ECO:0000256" key="4">
    <source>
        <dbReference type="ARBA" id="ARBA00022679"/>
    </source>
</evidence>
<keyword evidence="1 7" id="KW-0963">Cytoplasm</keyword>
<comment type="caution">
    <text evidence="8">The sequence shown here is derived from an EMBL/GenBank/DDBJ whole genome shotgun (WGS) entry which is preliminary data.</text>
</comment>
<evidence type="ECO:0000313" key="8">
    <source>
        <dbReference type="EMBL" id="MBC8542300.1"/>
    </source>
</evidence>
<dbReference type="EMBL" id="JACRSQ010000002">
    <property type="protein sequence ID" value="MBC8542300.1"/>
    <property type="molecule type" value="Genomic_DNA"/>
</dbReference>
<comment type="catalytic activity">
    <reaction evidence="7">
        <text>pseudouridine(1915) in 23S rRNA + S-adenosyl-L-methionine = N(3)-methylpseudouridine(1915) in 23S rRNA + S-adenosyl-L-homocysteine + H(+)</text>
        <dbReference type="Rhea" id="RHEA:42752"/>
        <dbReference type="Rhea" id="RHEA-COMP:10221"/>
        <dbReference type="Rhea" id="RHEA-COMP:10222"/>
        <dbReference type="ChEBI" id="CHEBI:15378"/>
        <dbReference type="ChEBI" id="CHEBI:57856"/>
        <dbReference type="ChEBI" id="CHEBI:59789"/>
        <dbReference type="ChEBI" id="CHEBI:65314"/>
        <dbReference type="ChEBI" id="CHEBI:74486"/>
        <dbReference type="EC" id="2.1.1.177"/>
    </reaction>
</comment>
<comment type="function">
    <text evidence="7">Specifically methylates the pseudouridine at position 1915 (m3Psi1915) in 23S rRNA.</text>
</comment>
<dbReference type="Pfam" id="PF02590">
    <property type="entry name" value="SPOUT_MTase"/>
    <property type="match status" value="1"/>
</dbReference>
<dbReference type="PANTHER" id="PTHR33603">
    <property type="entry name" value="METHYLTRANSFERASE"/>
    <property type="match status" value="1"/>
</dbReference>
<dbReference type="GO" id="GO:0005737">
    <property type="term" value="C:cytoplasm"/>
    <property type="evidence" value="ECO:0007669"/>
    <property type="project" value="UniProtKB-SubCell"/>
</dbReference>
<dbReference type="EC" id="2.1.1.177" evidence="7"/>
<dbReference type="Gene3D" id="3.40.1280.10">
    <property type="match status" value="1"/>
</dbReference>
<dbReference type="HAMAP" id="MF_00658">
    <property type="entry name" value="23SrRNA_methyltr_H"/>
    <property type="match status" value="1"/>
</dbReference>
<comment type="similarity">
    <text evidence="6 7">Belongs to the RNA methyltransferase RlmH family.</text>
</comment>
<evidence type="ECO:0000256" key="7">
    <source>
        <dbReference type="HAMAP-Rule" id="MF_00658"/>
    </source>
</evidence>
<feature type="binding site" evidence="7">
    <location>
        <position position="108"/>
    </location>
    <ligand>
        <name>S-adenosyl-L-methionine</name>
        <dbReference type="ChEBI" id="CHEBI:59789"/>
    </ligand>
</feature>
<dbReference type="NCBIfam" id="TIGR00246">
    <property type="entry name" value="tRNA_RlmH_YbeA"/>
    <property type="match status" value="1"/>
</dbReference>
<feature type="binding site" evidence="7">
    <location>
        <position position="76"/>
    </location>
    <ligand>
        <name>S-adenosyl-L-methionine</name>
        <dbReference type="ChEBI" id="CHEBI:59789"/>
    </ligand>
</feature>
<dbReference type="InterPro" id="IPR029028">
    <property type="entry name" value="Alpha/beta_knot_MTases"/>
</dbReference>
<name>A0A926I0K7_9FIRM</name>
<gene>
    <name evidence="7 8" type="primary">rlmH</name>
    <name evidence="8" type="ORF">H8730_01900</name>
</gene>
<keyword evidence="9" id="KW-1185">Reference proteome</keyword>